<dbReference type="Pfam" id="PF13023">
    <property type="entry name" value="HD_3"/>
    <property type="match status" value="1"/>
</dbReference>
<evidence type="ECO:0000256" key="1">
    <source>
        <dbReference type="ARBA" id="ARBA00022723"/>
    </source>
</evidence>
<protein>
    <submittedName>
        <fullName evidence="4">Unnamed protein product</fullName>
    </submittedName>
</protein>
<dbReference type="EMBL" id="BSXU01003795">
    <property type="protein sequence ID" value="GMG40408.1"/>
    <property type="molecule type" value="Genomic_DNA"/>
</dbReference>
<accession>A0A9W6Z3Z5</accession>
<dbReference type="GO" id="GO:0005737">
    <property type="term" value="C:cytoplasm"/>
    <property type="evidence" value="ECO:0007669"/>
    <property type="project" value="TreeGrafter"/>
</dbReference>
<evidence type="ECO:0000259" key="3">
    <source>
        <dbReference type="PROSITE" id="PS51831"/>
    </source>
</evidence>
<dbReference type="GO" id="GO:0046872">
    <property type="term" value="F:metal ion binding"/>
    <property type="evidence" value="ECO:0007669"/>
    <property type="project" value="UniProtKB-KW"/>
</dbReference>
<keyword evidence="1" id="KW-0479">Metal-binding</keyword>
<gene>
    <name evidence="4" type="ORF">Amon01_000617100</name>
</gene>
<sequence>MTTSNEKPEQKQNLWNPKDAVPKHIQELLSKPQSSPSNYNYISAFYQIVFLLKDQKRTGWLDFKVPQPESIADHMYRMSIVAMSLNPNKFETDQPSKSTPPDLTKCCKIALVHDIAEALVGDITPRDANIGKVEKNRRELTTIEYLAEIIKPYNPGFAKEIVDLWLDYENQRNFEARIVKDIDKVP</sequence>
<dbReference type="InterPro" id="IPR006674">
    <property type="entry name" value="HD_domain"/>
</dbReference>
<dbReference type="OrthoDB" id="10254258at2759"/>
<keyword evidence="5" id="KW-1185">Reference proteome</keyword>
<proteinExistence type="predicted"/>
<comment type="caution">
    <text evidence="4">The sequence shown here is derived from an EMBL/GenBank/DDBJ whole genome shotgun (WGS) entry which is preliminary data.</text>
</comment>
<evidence type="ECO:0000313" key="5">
    <source>
        <dbReference type="Proteomes" id="UP001165063"/>
    </source>
</evidence>
<dbReference type="AlphaFoldDB" id="A0A9W6Z3Z5"/>
<dbReference type="SUPFAM" id="SSF109604">
    <property type="entry name" value="HD-domain/PDEase-like"/>
    <property type="match status" value="1"/>
</dbReference>
<dbReference type="Proteomes" id="UP001165063">
    <property type="component" value="Unassembled WGS sequence"/>
</dbReference>
<evidence type="ECO:0000313" key="4">
    <source>
        <dbReference type="EMBL" id="GMG40408.1"/>
    </source>
</evidence>
<reference evidence="4" key="1">
    <citation type="submission" date="2023-04" db="EMBL/GenBank/DDBJ databases">
        <title>Ambrosiozyma monospora NBRC 1965.</title>
        <authorList>
            <person name="Ichikawa N."/>
            <person name="Sato H."/>
            <person name="Tonouchi N."/>
        </authorList>
    </citation>
    <scope>NUCLEOTIDE SEQUENCE</scope>
    <source>
        <strain evidence="4">NBRC 1965</strain>
    </source>
</reference>
<feature type="domain" description="HD" evidence="3">
    <location>
        <begin position="71"/>
        <end position="186"/>
    </location>
</feature>
<dbReference type="PROSITE" id="PS51831">
    <property type="entry name" value="HD"/>
    <property type="match status" value="1"/>
</dbReference>
<organism evidence="4 5">
    <name type="scientific">Ambrosiozyma monospora</name>
    <name type="common">Yeast</name>
    <name type="synonym">Endomycopsis monosporus</name>
    <dbReference type="NCBI Taxonomy" id="43982"/>
    <lineage>
        <taxon>Eukaryota</taxon>
        <taxon>Fungi</taxon>
        <taxon>Dikarya</taxon>
        <taxon>Ascomycota</taxon>
        <taxon>Saccharomycotina</taxon>
        <taxon>Pichiomycetes</taxon>
        <taxon>Pichiales</taxon>
        <taxon>Pichiaceae</taxon>
        <taxon>Ambrosiozyma</taxon>
    </lineage>
</organism>
<dbReference type="PANTHER" id="PTHR11845:SF13">
    <property type="entry name" value="5'-DEOXYNUCLEOTIDASE HDDC2"/>
    <property type="match status" value="1"/>
</dbReference>
<dbReference type="PANTHER" id="PTHR11845">
    <property type="entry name" value="5'-DEOXYNUCLEOTIDASE HDDC2"/>
    <property type="match status" value="1"/>
</dbReference>
<dbReference type="GO" id="GO:0002953">
    <property type="term" value="F:5'-deoxynucleotidase activity"/>
    <property type="evidence" value="ECO:0007669"/>
    <property type="project" value="InterPro"/>
</dbReference>
<name>A0A9W6Z3Z5_AMBMO</name>
<evidence type="ECO:0000256" key="2">
    <source>
        <dbReference type="ARBA" id="ARBA00022801"/>
    </source>
</evidence>
<keyword evidence="2" id="KW-0378">Hydrolase</keyword>
<dbReference type="InterPro" id="IPR039356">
    <property type="entry name" value="YfbR/HDDC2"/>
</dbReference>
<dbReference type="Gene3D" id="1.10.3210.10">
    <property type="entry name" value="Hypothetical protein af1432"/>
    <property type="match status" value="1"/>
</dbReference>